<reference evidence="4" key="1">
    <citation type="submission" date="2025-05" db="UniProtKB">
        <authorList>
            <consortium name="Ensembl"/>
        </authorList>
    </citation>
    <scope>IDENTIFICATION</scope>
</reference>
<evidence type="ECO:0000313" key="5">
    <source>
        <dbReference type="Proteomes" id="UP000694428"/>
    </source>
</evidence>
<evidence type="ECO:0000259" key="3">
    <source>
        <dbReference type="PROSITE" id="PS50097"/>
    </source>
</evidence>
<dbReference type="PROSITE" id="PS50097">
    <property type="entry name" value="BTB"/>
    <property type="match status" value="1"/>
</dbReference>
<keyword evidence="2" id="KW-0677">Repeat</keyword>
<dbReference type="Pfam" id="PF00651">
    <property type="entry name" value="BTB"/>
    <property type="match status" value="1"/>
</dbReference>
<dbReference type="AlphaFoldDB" id="A0A8C9EQM3"/>
<accession>A0A8C9EQM3</accession>
<sequence length="189" mass="21995">MFTSGLTESTQKEVRIVGVEAESMHLVLNYAYTSRVMLTEANVQALFTAASIFQIPSIQDQCAKYMISHLDPQNSIGVFIFADHYGHQELKDRSQDYIRKKFLSVTKEQEFLQLRKDQLISILDSDDLNVDKEEHVYDSIIRWFEVPRTIEWEKSWGGQRARKRLLLEFLGPGHMSLSCIKFCHNCHFC</sequence>
<proteinExistence type="predicted"/>
<dbReference type="Gene3D" id="1.25.40.420">
    <property type="match status" value="1"/>
</dbReference>
<dbReference type="Gene3D" id="3.30.710.10">
    <property type="entry name" value="Potassium Channel Kv1.1, Chain A"/>
    <property type="match status" value="1"/>
</dbReference>
<evidence type="ECO:0000313" key="4">
    <source>
        <dbReference type="Ensembl" id="ENSPSTP00000004340.1"/>
    </source>
</evidence>
<dbReference type="Pfam" id="PF07707">
    <property type="entry name" value="BACK"/>
    <property type="match status" value="1"/>
</dbReference>
<dbReference type="InterPro" id="IPR000210">
    <property type="entry name" value="BTB/POZ_dom"/>
</dbReference>
<dbReference type="Ensembl" id="ENSPSTT00000015684.1">
    <property type="protein sequence ID" value="ENSPSTP00000014946.1"/>
    <property type="gene ID" value="ENSPSTG00000010578.1"/>
</dbReference>
<dbReference type="PANTHER" id="PTHR24412:SF433">
    <property type="entry name" value="KELCH REPEAT AND BTB DOMAIN-CONTAINING PROTEIN 8"/>
    <property type="match status" value="1"/>
</dbReference>
<dbReference type="PANTHER" id="PTHR24412">
    <property type="entry name" value="KELCH PROTEIN"/>
    <property type="match status" value="1"/>
</dbReference>
<dbReference type="SUPFAM" id="SSF54695">
    <property type="entry name" value="POZ domain"/>
    <property type="match status" value="1"/>
</dbReference>
<dbReference type="InterPro" id="IPR011333">
    <property type="entry name" value="SKP1/BTB/POZ_sf"/>
</dbReference>
<keyword evidence="5" id="KW-1185">Reference proteome</keyword>
<dbReference type="Ensembl" id="ENSPSTT00000004562.1">
    <property type="protein sequence ID" value="ENSPSTP00000004340.1"/>
    <property type="gene ID" value="ENSPSTG00000003147.1"/>
</dbReference>
<dbReference type="InterPro" id="IPR011705">
    <property type="entry name" value="BACK"/>
</dbReference>
<dbReference type="Ensembl" id="ENSPSTT00000025126.1">
    <property type="protein sequence ID" value="ENSPSTP00000023877.1"/>
    <property type="gene ID" value="ENSPSTG00000017614.1"/>
</dbReference>
<keyword evidence="1" id="KW-0880">Kelch repeat</keyword>
<dbReference type="Proteomes" id="UP000694428">
    <property type="component" value="Unplaced"/>
</dbReference>
<name>A0A8C9EQM3_PAVCR</name>
<organism evidence="4 5">
    <name type="scientific">Pavo cristatus</name>
    <name type="common">Indian peafowl</name>
    <name type="synonym">Blue peafowl</name>
    <dbReference type="NCBI Taxonomy" id="9049"/>
    <lineage>
        <taxon>Eukaryota</taxon>
        <taxon>Metazoa</taxon>
        <taxon>Chordata</taxon>
        <taxon>Craniata</taxon>
        <taxon>Vertebrata</taxon>
        <taxon>Euteleostomi</taxon>
        <taxon>Archelosauria</taxon>
        <taxon>Archosauria</taxon>
        <taxon>Dinosauria</taxon>
        <taxon>Saurischia</taxon>
        <taxon>Theropoda</taxon>
        <taxon>Coelurosauria</taxon>
        <taxon>Aves</taxon>
        <taxon>Neognathae</taxon>
        <taxon>Galloanserae</taxon>
        <taxon>Galliformes</taxon>
        <taxon>Phasianidae</taxon>
        <taxon>Phasianinae</taxon>
        <taxon>Pavo</taxon>
    </lineage>
</organism>
<evidence type="ECO:0000256" key="1">
    <source>
        <dbReference type="ARBA" id="ARBA00022441"/>
    </source>
</evidence>
<evidence type="ECO:0000256" key="2">
    <source>
        <dbReference type="ARBA" id="ARBA00022737"/>
    </source>
</evidence>
<protein>
    <recommendedName>
        <fullName evidence="3">BTB domain-containing protein</fullName>
    </recommendedName>
</protein>
<feature type="domain" description="BTB" evidence="3">
    <location>
        <begin position="1"/>
        <end position="40"/>
    </location>
</feature>
<dbReference type="SMART" id="SM00875">
    <property type="entry name" value="BACK"/>
    <property type="match status" value="1"/>
</dbReference>